<sequence length="213" mass="24692">MKASFLLLFLIPFIFAESNNIEILKAKTKFGYFNATFTWTVEQFQLFNFGQWYERRILESPTLTAIDFNDGNKVYKAKIKIDPVFGRHKYIEQFEINTEFNVDEPQDKKYFFRINNSQNVTFHGNKMLKTLFTSVLDDIEITVNAVFSKNITVNAVTSSLSSNLPYDDKPASLGDELLKMFKSDSETEFTIECAGEEIKVYLFCNNALIIKQK</sequence>
<dbReference type="AlphaFoldDB" id="A0A914PY80"/>
<protein>
    <submittedName>
        <fullName evidence="3">Uncharacterized protein</fullName>
    </submittedName>
</protein>
<name>A0A914PY80_9BILA</name>
<organism evidence="2 3">
    <name type="scientific">Panagrolaimus davidi</name>
    <dbReference type="NCBI Taxonomy" id="227884"/>
    <lineage>
        <taxon>Eukaryota</taxon>
        <taxon>Metazoa</taxon>
        <taxon>Ecdysozoa</taxon>
        <taxon>Nematoda</taxon>
        <taxon>Chromadorea</taxon>
        <taxon>Rhabditida</taxon>
        <taxon>Tylenchina</taxon>
        <taxon>Panagrolaimomorpha</taxon>
        <taxon>Panagrolaimoidea</taxon>
        <taxon>Panagrolaimidae</taxon>
        <taxon>Panagrolaimus</taxon>
    </lineage>
</organism>
<evidence type="ECO:0000256" key="1">
    <source>
        <dbReference type="SAM" id="SignalP"/>
    </source>
</evidence>
<reference evidence="3" key="1">
    <citation type="submission" date="2022-11" db="UniProtKB">
        <authorList>
            <consortium name="WormBaseParasite"/>
        </authorList>
    </citation>
    <scope>IDENTIFICATION</scope>
</reference>
<keyword evidence="2" id="KW-1185">Reference proteome</keyword>
<dbReference type="Proteomes" id="UP000887578">
    <property type="component" value="Unplaced"/>
</dbReference>
<evidence type="ECO:0000313" key="3">
    <source>
        <dbReference type="WBParaSite" id="PDA_v2.g23785.t1"/>
    </source>
</evidence>
<dbReference type="WBParaSite" id="PDA_v2.g23785.t1">
    <property type="protein sequence ID" value="PDA_v2.g23785.t1"/>
    <property type="gene ID" value="PDA_v2.g23785"/>
</dbReference>
<keyword evidence="1" id="KW-0732">Signal</keyword>
<evidence type="ECO:0000313" key="2">
    <source>
        <dbReference type="Proteomes" id="UP000887578"/>
    </source>
</evidence>
<feature type="signal peptide" evidence="1">
    <location>
        <begin position="1"/>
        <end position="16"/>
    </location>
</feature>
<proteinExistence type="predicted"/>
<accession>A0A914PY80</accession>
<feature type="chain" id="PRO_5036836760" evidence="1">
    <location>
        <begin position="17"/>
        <end position="213"/>
    </location>
</feature>